<dbReference type="RefSeq" id="WP_251832096.1">
    <property type="nucleotide sequence ID" value="NZ_JACSPS010000001.1"/>
</dbReference>
<keyword evidence="3 8" id="KW-1134">Transmembrane beta strand</keyword>
<proteinExistence type="inferred from homology"/>
<dbReference type="Proteomes" id="UP000626242">
    <property type="component" value="Unassembled WGS sequence"/>
</dbReference>
<dbReference type="Gene3D" id="2.40.170.20">
    <property type="entry name" value="TonB-dependent receptor, beta-barrel domain"/>
    <property type="match status" value="1"/>
</dbReference>
<name>A0ABR8WIS3_9FLAO</name>
<comment type="similarity">
    <text evidence="8 9">Belongs to the TonB-dependent receptor family.</text>
</comment>
<dbReference type="SUPFAM" id="SSF56935">
    <property type="entry name" value="Porins"/>
    <property type="match status" value="1"/>
</dbReference>
<dbReference type="InterPro" id="IPR037066">
    <property type="entry name" value="Plug_dom_sf"/>
</dbReference>
<dbReference type="InterPro" id="IPR036942">
    <property type="entry name" value="Beta-barrel_TonB_sf"/>
</dbReference>
<evidence type="ECO:0000256" key="9">
    <source>
        <dbReference type="RuleBase" id="RU003357"/>
    </source>
</evidence>
<dbReference type="PANTHER" id="PTHR30069:SF49">
    <property type="entry name" value="OUTER MEMBRANE PROTEIN C"/>
    <property type="match status" value="1"/>
</dbReference>
<dbReference type="PANTHER" id="PTHR30069">
    <property type="entry name" value="TONB-DEPENDENT OUTER MEMBRANE RECEPTOR"/>
    <property type="match status" value="1"/>
</dbReference>
<evidence type="ECO:0000256" key="5">
    <source>
        <dbReference type="ARBA" id="ARBA00023077"/>
    </source>
</evidence>
<keyword evidence="4 8" id="KW-0812">Transmembrane</keyword>
<keyword evidence="10" id="KW-0732">Signal</keyword>
<feature type="domain" description="TonB-dependent receptor-like beta-barrel" evidence="11">
    <location>
        <begin position="212"/>
        <end position="643"/>
    </location>
</feature>
<keyword evidence="5 9" id="KW-0798">TonB box</keyword>
<gene>
    <name evidence="13" type="ORF">H9628_00160</name>
</gene>
<protein>
    <submittedName>
        <fullName evidence="13">TonB-dependent receptor</fullName>
    </submittedName>
</protein>
<sequence length="679" mass="76558">MLFNYNPATGGLKFRAVFAALILSSAAKAQTESQDSLGYRNIEVVKIIKIGAGDKNKSRITTSNTDLLNHDAGKFLSSIPEISGIKKAGSYATDPVLRGFKYEQLNIVIDGAAHAANACPSRMDPPVSHVNMNMVQEAEIFKGPYHFRHGNSFGGTVNFVTLKPKFSDEPEFGGRVSTGFESNGSVFRNEAFTELTSKKMVWNLFGSYQKGDRYKDGNGDEVRSAFLRYNIGTKASFKWNENHLTTLQVNTNQGRDVEFAALTMDLIYDKAWMFQLKHLAEFQHSFFNQFDFNSFYSVVDHSMGSPDHTMVSDVRSVTLGGRGELKKSWQNNVLFTGVDYRHEAAENISMVMPMMPGMPMKDGTAWQDAEIRQLGWFAEYQHLMPSAKLTVSTRLDVNTGEAKAPSKLFGMLYGEAKASDINANISVGYSRNFGQHFQVALWAGRAQRSGSLTERFINLFPVGNDNYEILGNPNVKPEINNQADLIFTFSREKVFFQTNVFYAFLHDYISGIIRPNIMPSSMKSPGVRQIQNLERAMKAGFESRFNWKFLPQLRSEMAVSFTYAEDLDTKKPLPEIFPLDFRWKMQADLSPVIFSVNYRYAAAQNRVDPGFGELQTPAFSVVDLHGKYEVFRNAFIDAEVSNLFDNAYAEHLNRTLTGNRSVRILERGRSFNLGFTYSF</sequence>
<reference evidence="13 14" key="1">
    <citation type="submission" date="2020-08" db="EMBL/GenBank/DDBJ databases">
        <title>A Genomic Blueprint of the Chicken Gut Microbiome.</title>
        <authorList>
            <person name="Gilroy R."/>
            <person name="Ravi A."/>
            <person name="Getino M."/>
            <person name="Pursley I."/>
            <person name="Horton D.L."/>
            <person name="Alikhan N.-F."/>
            <person name="Baker D."/>
            <person name="Gharbi K."/>
            <person name="Hall N."/>
            <person name="Watson M."/>
            <person name="Adriaenssens E.M."/>
            <person name="Foster-Nyarko E."/>
            <person name="Jarju S."/>
            <person name="Secka A."/>
            <person name="Antonio M."/>
            <person name="Oren A."/>
            <person name="Chaudhuri R."/>
            <person name="La Ragione R.M."/>
            <person name="Hildebrand F."/>
            <person name="Pallen M.J."/>
        </authorList>
    </citation>
    <scope>NUCLEOTIDE SEQUENCE [LARGE SCALE GENOMIC DNA]</scope>
    <source>
        <strain evidence="13 14">Sa1CVA4</strain>
    </source>
</reference>
<evidence type="ECO:0000256" key="4">
    <source>
        <dbReference type="ARBA" id="ARBA00022692"/>
    </source>
</evidence>
<accession>A0ABR8WIS3</accession>
<feature type="signal peptide" evidence="10">
    <location>
        <begin position="1"/>
        <end position="29"/>
    </location>
</feature>
<keyword evidence="2 8" id="KW-0813">Transport</keyword>
<dbReference type="InterPro" id="IPR000531">
    <property type="entry name" value="Beta-barrel_TonB"/>
</dbReference>
<keyword evidence="7 8" id="KW-0998">Cell outer membrane</keyword>
<keyword evidence="13" id="KW-0675">Receptor</keyword>
<evidence type="ECO:0000256" key="3">
    <source>
        <dbReference type="ARBA" id="ARBA00022452"/>
    </source>
</evidence>
<evidence type="ECO:0000256" key="10">
    <source>
        <dbReference type="SAM" id="SignalP"/>
    </source>
</evidence>
<evidence type="ECO:0000256" key="6">
    <source>
        <dbReference type="ARBA" id="ARBA00023136"/>
    </source>
</evidence>
<dbReference type="Pfam" id="PF07715">
    <property type="entry name" value="Plug"/>
    <property type="match status" value="1"/>
</dbReference>
<dbReference type="Pfam" id="PF00593">
    <property type="entry name" value="TonB_dep_Rec_b-barrel"/>
    <property type="match status" value="1"/>
</dbReference>
<evidence type="ECO:0000256" key="2">
    <source>
        <dbReference type="ARBA" id="ARBA00022448"/>
    </source>
</evidence>
<evidence type="ECO:0000256" key="7">
    <source>
        <dbReference type="ARBA" id="ARBA00023237"/>
    </source>
</evidence>
<evidence type="ECO:0000256" key="1">
    <source>
        <dbReference type="ARBA" id="ARBA00004571"/>
    </source>
</evidence>
<comment type="subcellular location">
    <subcellularLocation>
        <location evidence="1 8">Cell outer membrane</location>
        <topology evidence="1 8">Multi-pass membrane protein</topology>
    </subcellularLocation>
</comment>
<organism evidence="13 14">
    <name type="scientific">Kaistella pullorum</name>
    <dbReference type="NCBI Taxonomy" id="2763074"/>
    <lineage>
        <taxon>Bacteria</taxon>
        <taxon>Pseudomonadati</taxon>
        <taxon>Bacteroidota</taxon>
        <taxon>Flavobacteriia</taxon>
        <taxon>Flavobacteriales</taxon>
        <taxon>Weeksellaceae</taxon>
        <taxon>Chryseobacterium group</taxon>
        <taxon>Kaistella</taxon>
    </lineage>
</organism>
<evidence type="ECO:0000259" key="12">
    <source>
        <dbReference type="Pfam" id="PF07715"/>
    </source>
</evidence>
<dbReference type="PROSITE" id="PS52016">
    <property type="entry name" value="TONB_DEPENDENT_REC_3"/>
    <property type="match status" value="1"/>
</dbReference>
<dbReference type="InterPro" id="IPR039426">
    <property type="entry name" value="TonB-dep_rcpt-like"/>
</dbReference>
<evidence type="ECO:0000313" key="14">
    <source>
        <dbReference type="Proteomes" id="UP000626242"/>
    </source>
</evidence>
<dbReference type="EMBL" id="JACSPS010000001">
    <property type="protein sequence ID" value="MBD8016878.1"/>
    <property type="molecule type" value="Genomic_DNA"/>
</dbReference>
<evidence type="ECO:0000259" key="11">
    <source>
        <dbReference type="Pfam" id="PF00593"/>
    </source>
</evidence>
<keyword evidence="14" id="KW-1185">Reference proteome</keyword>
<comment type="caution">
    <text evidence="13">The sequence shown here is derived from an EMBL/GenBank/DDBJ whole genome shotgun (WGS) entry which is preliminary data.</text>
</comment>
<evidence type="ECO:0000313" key="13">
    <source>
        <dbReference type="EMBL" id="MBD8016878.1"/>
    </source>
</evidence>
<feature type="chain" id="PRO_5045361545" evidence="10">
    <location>
        <begin position="30"/>
        <end position="679"/>
    </location>
</feature>
<evidence type="ECO:0000256" key="8">
    <source>
        <dbReference type="PROSITE-ProRule" id="PRU01360"/>
    </source>
</evidence>
<feature type="domain" description="TonB-dependent receptor plug" evidence="12">
    <location>
        <begin position="71"/>
        <end position="156"/>
    </location>
</feature>
<dbReference type="InterPro" id="IPR012910">
    <property type="entry name" value="Plug_dom"/>
</dbReference>
<dbReference type="Gene3D" id="2.170.130.10">
    <property type="entry name" value="TonB-dependent receptor, plug domain"/>
    <property type="match status" value="1"/>
</dbReference>
<keyword evidence="6 8" id="KW-0472">Membrane</keyword>